<dbReference type="InterPro" id="IPR006311">
    <property type="entry name" value="TAT_signal"/>
</dbReference>
<dbReference type="Gene3D" id="2.30.42.10">
    <property type="match status" value="2"/>
</dbReference>
<keyword evidence="6" id="KW-0645">Protease</keyword>
<feature type="active site" description="Charge relay system" evidence="14">
    <location>
        <position position="147"/>
    </location>
</feature>
<dbReference type="GO" id="GO:0042597">
    <property type="term" value="C:periplasmic space"/>
    <property type="evidence" value="ECO:0007669"/>
    <property type="project" value="UniProtKB-SubCell"/>
</dbReference>
<keyword evidence="7" id="KW-0732">Signal</keyword>
<reference evidence="18 19" key="1">
    <citation type="submission" date="2018-11" db="EMBL/GenBank/DDBJ databases">
        <title>Pseudaminobacter arsenicus sp. nov., an arsenic-resistant bacterium isolated from arsenic-rich aquifers.</title>
        <authorList>
            <person name="Mu Y."/>
        </authorList>
    </citation>
    <scope>NUCLEOTIDE SEQUENCE [LARGE SCALE GENOMIC DNA]</scope>
    <source>
        <strain evidence="18 19">CB3</strain>
    </source>
</reference>
<dbReference type="InterPro" id="IPR009003">
    <property type="entry name" value="Peptidase_S1_PA"/>
</dbReference>
<dbReference type="PANTHER" id="PTHR43343">
    <property type="entry name" value="PEPTIDASE S12"/>
    <property type="match status" value="1"/>
</dbReference>
<evidence type="ECO:0000256" key="14">
    <source>
        <dbReference type="PIRSR" id="PIRSR611782-1"/>
    </source>
</evidence>
<evidence type="ECO:0000256" key="8">
    <source>
        <dbReference type="ARBA" id="ARBA00022737"/>
    </source>
</evidence>
<dbReference type="InterPro" id="IPR011782">
    <property type="entry name" value="Pept_S1C_Do"/>
</dbReference>
<protein>
    <recommendedName>
        <fullName evidence="5">Probable periplasmic serine endoprotease DegP-like</fullName>
        <ecNumber evidence="4">3.4.21.107</ecNumber>
    </recommendedName>
    <alternativeName>
        <fullName evidence="13">Protease Do</fullName>
    </alternativeName>
</protein>
<evidence type="ECO:0000256" key="5">
    <source>
        <dbReference type="ARBA" id="ARBA00013958"/>
    </source>
</evidence>
<evidence type="ECO:0000256" key="13">
    <source>
        <dbReference type="ARBA" id="ARBA00032850"/>
    </source>
</evidence>
<proteinExistence type="inferred from homology"/>
<evidence type="ECO:0000256" key="11">
    <source>
        <dbReference type="ARBA" id="ARBA00022825"/>
    </source>
</evidence>
<evidence type="ECO:0000259" key="17">
    <source>
        <dbReference type="PROSITE" id="PS50106"/>
    </source>
</evidence>
<evidence type="ECO:0000256" key="10">
    <source>
        <dbReference type="ARBA" id="ARBA00022801"/>
    </source>
</evidence>
<accession>A0A432V5A2</accession>
<dbReference type="InterPro" id="IPR051201">
    <property type="entry name" value="Chloro_Bact_Ser_Proteases"/>
</dbReference>
<dbReference type="Gene3D" id="2.40.10.120">
    <property type="match status" value="1"/>
</dbReference>
<feature type="domain" description="PDZ" evidence="17">
    <location>
        <begin position="307"/>
        <end position="360"/>
    </location>
</feature>
<dbReference type="Proteomes" id="UP000281647">
    <property type="component" value="Unassembled WGS sequence"/>
</dbReference>
<name>A0A432V5A2_9HYPH</name>
<dbReference type="SUPFAM" id="SSF50156">
    <property type="entry name" value="PDZ domain-like"/>
    <property type="match status" value="2"/>
</dbReference>
<evidence type="ECO:0000256" key="6">
    <source>
        <dbReference type="ARBA" id="ARBA00022670"/>
    </source>
</evidence>
<evidence type="ECO:0000256" key="3">
    <source>
        <dbReference type="ARBA" id="ARBA00010541"/>
    </source>
</evidence>
<feature type="domain" description="PDZ" evidence="17">
    <location>
        <begin position="424"/>
        <end position="469"/>
    </location>
</feature>
<feature type="region of interest" description="Disordered" evidence="16">
    <location>
        <begin position="396"/>
        <end position="421"/>
    </location>
</feature>
<feature type="binding site" evidence="15">
    <location>
        <position position="147"/>
    </location>
    <ligand>
        <name>substrate</name>
    </ligand>
</feature>
<dbReference type="GO" id="GO:0006508">
    <property type="term" value="P:proteolysis"/>
    <property type="evidence" value="ECO:0007669"/>
    <property type="project" value="UniProtKB-KW"/>
</dbReference>
<keyword evidence="8" id="KW-0677">Repeat</keyword>
<comment type="caution">
    <text evidence="18">The sequence shown here is derived from an EMBL/GenBank/DDBJ whole genome shotgun (WGS) entry which is preliminary data.</text>
</comment>
<dbReference type="InterPro" id="IPR001940">
    <property type="entry name" value="Peptidase_S1C"/>
</dbReference>
<dbReference type="PROSITE" id="PS51318">
    <property type="entry name" value="TAT"/>
    <property type="match status" value="1"/>
</dbReference>
<dbReference type="InterPro" id="IPR036034">
    <property type="entry name" value="PDZ_sf"/>
</dbReference>
<dbReference type="CDD" id="cd10839">
    <property type="entry name" value="cpPDZ1_DegP-like"/>
    <property type="match status" value="1"/>
</dbReference>
<evidence type="ECO:0000313" key="19">
    <source>
        <dbReference type="Proteomes" id="UP000281647"/>
    </source>
</evidence>
<feature type="active site" description="Charge relay system" evidence="14">
    <location>
        <position position="177"/>
    </location>
</feature>
<evidence type="ECO:0000256" key="15">
    <source>
        <dbReference type="PIRSR" id="PIRSR611782-2"/>
    </source>
</evidence>
<feature type="active site" description="Charge relay system" evidence="14">
    <location>
        <position position="251"/>
    </location>
</feature>
<dbReference type="Pfam" id="PF13365">
    <property type="entry name" value="Trypsin_2"/>
    <property type="match status" value="1"/>
</dbReference>
<dbReference type="PANTHER" id="PTHR43343:SF3">
    <property type="entry name" value="PROTEASE DO-LIKE 8, CHLOROPLASTIC"/>
    <property type="match status" value="1"/>
</dbReference>
<evidence type="ECO:0000256" key="1">
    <source>
        <dbReference type="ARBA" id="ARBA00001772"/>
    </source>
</evidence>
<dbReference type="PROSITE" id="PS50106">
    <property type="entry name" value="PDZ"/>
    <property type="match status" value="2"/>
</dbReference>
<comment type="catalytic activity">
    <reaction evidence="1">
        <text>Acts on substrates that are at least partially unfolded. The cleavage site P1 residue is normally between a pair of hydrophobic residues, such as Val-|-Val.</text>
        <dbReference type="EC" id="3.4.21.107"/>
    </reaction>
</comment>
<evidence type="ECO:0000256" key="4">
    <source>
        <dbReference type="ARBA" id="ARBA00013035"/>
    </source>
</evidence>
<keyword evidence="12" id="KW-0346">Stress response</keyword>
<evidence type="ECO:0000256" key="16">
    <source>
        <dbReference type="SAM" id="MobiDB-lite"/>
    </source>
</evidence>
<evidence type="ECO:0000256" key="2">
    <source>
        <dbReference type="ARBA" id="ARBA00004418"/>
    </source>
</evidence>
<dbReference type="AlphaFoldDB" id="A0A432V5A2"/>
<dbReference type="PRINTS" id="PR00834">
    <property type="entry name" value="PROTEASES2C"/>
</dbReference>
<feature type="binding site" evidence="15">
    <location>
        <begin position="249"/>
        <end position="251"/>
    </location>
    <ligand>
        <name>substrate</name>
    </ligand>
</feature>
<dbReference type="Pfam" id="PF13180">
    <property type="entry name" value="PDZ_2"/>
    <property type="match status" value="2"/>
</dbReference>
<dbReference type="GO" id="GO:0004252">
    <property type="term" value="F:serine-type endopeptidase activity"/>
    <property type="evidence" value="ECO:0007669"/>
    <property type="project" value="InterPro"/>
</dbReference>
<dbReference type="FunFam" id="2.40.10.120:FF:000007">
    <property type="entry name" value="Periplasmic serine endoprotease DegP-like"/>
    <property type="match status" value="1"/>
</dbReference>
<comment type="similarity">
    <text evidence="3">Belongs to the peptidase S1C family.</text>
</comment>
<dbReference type="EC" id="3.4.21.107" evidence="4"/>
<dbReference type="InterPro" id="IPR001478">
    <property type="entry name" value="PDZ"/>
</dbReference>
<evidence type="ECO:0000256" key="12">
    <source>
        <dbReference type="ARBA" id="ARBA00023016"/>
    </source>
</evidence>
<evidence type="ECO:0000313" key="18">
    <source>
        <dbReference type="EMBL" id="RUM97320.1"/>
    </source>
</evidence>
<evidence type="ECO:0000256" key="9">
    <source>
        <dbReference type="ARBA" id="ARBA00022764"/>
    </source>
</evidence>
<feature type="binding site" evidence="15">
    <location>
        <position position="177"/>
    </location>
    <ligand>
        <name>substrate</name>
    </ligand>
</feature>
<organism evidence="18 19">
    <name type="scientific">Borborobacter arsenicus</name>
    <dbReference type="NCBI Taxonomy" id="1851146"/>
    <lineage>
        <taxon>Bacteria</taxon>
        <taxon>Pseudomonadati</taxon>
        <taxon>Pseudomonadota</taxon>
        <taxon>Alphaproteobacteria</taxon>
        <taxon>Hyphomicrobiales</taxon>
        <taxon>Phyllobacteriaceae</taxon>
        <taxon>Borborobacter</taxon>
    </lineage>
</organism>
<feature type="compositionally biased region" description="Polar residues" evidence="16">
    <location>
        <begin position="409"/>
        <end position="419"/>
    </location>
</feature>
<dbReference type="NCBIfam" id="TIGR02037">
    <property type="entry name" value="degP_htrA_DO"/>
    <property type="match status" value="1"/>
</dbReference>
<comment type="subcellular location">
    <subcellularLocation>
        <location evidence="2">Periplasm</location>
    </subcellularLocation>
</comment>
<sequence>MTDSPNSVSKTRSRLLAAAASVAIAGAIGLGAVTTGTAPVFAEAVRVDAPQAPSFADVVEQVSPAVVSVRVKAKTAAVSDMDGDFFGPPGFEDLPDDHPMKRFFRQFRGDQEKGKRFGRRDRGEPRPVAQGSGFFISEDGYLVTNNHVVDGGATFTVVTDDGTELDAKLVGSDPRTDLAVLKVDSDKKFTYVDFADDAKVRVGDWVVAVGNPFGLGGTVTAGIVSARGRDIGAGPYDDFIQIDAAVNRGNSGGPAFNLSGQVVGINTAIFSPSGGNVGIAFAIPASTAKSVVRELIDNGAVQRGWLGVQIQPVSKEIAESLGMAADAKGALVAESQDDGPAKKAGIVAGDVITKVNGKDVASPRELARVIAGIAPGTSIDVDLWRKGNSETVKLTLGELPGSDKLGSTDEPSSSQTSTDKLADLGLTVTGADDGKGLVVTDVDPDSDAASRGIQAGDVIVAVNSMQVNGPADVSKAMDEASKAGRKAVLLQISRDDTNRFVALPVAKG</sequence>
<keyword evidence="9" id="KW-0574">Periplasm</keyword>
<dbReference type="SMART" id="SM00228">
    <property type="entry name" value="PDZ"/>
    <property type="match status" value="2"/>
</dbReference>
<keyword evidence="11" id="KW-0720">Serine protease</keyword>
<dbReference type="RefSeq" id="WP_128625128.1">
    <property type="nucleotide sequence ID" value="NZ_ML133511.1"/>
</dbReference>
<dbReference type="EMBL" id="RKST01000012">
    <property type="protein sequence ID" value="RUM97320.1"/>
    <property type="molecule type" value="Genomic_DNA"/>
</dbReference>
<evidence type="ECO:0000256" key="7">
    <source>
        <dbReference type="ARBA" id="ARBA00022729"/>
    </source>
</evidence>
<keyword evidence="19" id="KW-1185">Reference proteome</keyword>
<dbReference type="SUPFAM" id="SSF50494">
    <property type="entry name" value="Trypsin-like serine proteases"/>
    <property type="match status" value="1"/>
</dbReference>
<keyword evidence="10" id="KW-0378">Hydrolase</keyword>
<dbReference type="OrthoDB" id="7358927at2"/>
<gene>
    <name evidence="18" type="ORF">EET67_13230</name>
</gene>